<dbReference type="AlphaFoldDB" id="A0A380TU03"/>
<organism evidence="1 2">
    <name type="scientific">Actinobacillus lignieresii</name>
    <dbReference type="NCBI Taxonomy" id="720"/>
    <lineage>
        <taxon>Bacteria</taxon>
        <taxon>Pseudomonadati</taxon>
        <taxon>Pseudomonadota</taxon>
        <taxon>Gammaproteobacteria</taxon>
        <taxon>Pasteurellales</taxon>
        <taxon>Pasteurellaceae</taxon>
        <taxon>Actinobacillus</taxon>
    </lineage>
</organism>
<accession>A0A380TU03</accession>
<protein>
    <submittedName>
        <fullName evidence="1">Uncharacterized protein</fullName>
    </submittedName>
</protein>
<keyword evidence="2" id="KW-1185">Reference proteome</keyword>
<dbReference type="RefSeq" id="WP_115589991.1">
    <property type="nucleotide sequence ID" value="NZ_UFRN01000002.1"/>
</dbReference>
<proteinExistence type="predicted"/>
<reference evidence="1 2" key="1">
    <citation type="submission" date="2018-06" db="EMBL/GenBank/DDBJ databases">
        <authorList>
            <consortium name="Pathogen Informatics"/>
            <person name="Doyle S."/>
        </authorList>
    </citation>
    <scope>NUCLEOTIDE SEQUENCE [LARGE SCALE GENOMIC DNA]</scope>
    <source>
        <strain evidence="1 2">NCTC4191</strain>
    </source>
</reference>
<evidence type="ECO:0000313" key="1">
    <source>
        <dbReference type="EMBL" id="SUT91466.1"/>
    </source>
</evidence>
<gene>
    <name evidence="1" type="ORF">NCTC4191_00560</name>
</gene>
<name>A0A380TU03_ACTLI</name>
<dbReference type="Proteomes" id="UP000254253">
    <property type="component" value="Unassembled WGS sequence"/>
</dbReference>
<sequence length="151" mass="17443">MDIQAELARRQAESLKEIQALREQGETDETLFAALSRRKVVQPKSTKQDVIFNLAFERWWQAENALIKKMICALAFKDFDAEPKTAKEYSTKERRTIIAISDSIGGANRRRLHEVGKERWFERMDNVEQPTRSLIGPADIAIPNRILRGMK</sequence>
<dbReference type="EMBL" id="UFRN01000002">
    <property type="protein sequence ID" value="SUT91466.1"/>
    <property type="molecule type" value="Genomic_DNA"/>
</dbReference>
<evidence type="ECO:0000313" key="2">
    <source>
        <dbReference type="Proteomes" id="UP000254253"/>
    </source>
</evidence>